<dbReference type="Proteomes" id="UP000673691">
    <property type="component" value="Unassembled WGS sequence"/>
</dbReference>
<dbReference type="AlphaFoldDB" id="A0A8H7ZNT3"/>
<feature type="non-terminal residue" evidence="1">
    <location>
        <position position="112"/>
    </location>
</feature>
<keyword evidence="2" id="KW-1185">Reference proteome</keyword>
<gene>
    <name evidence="1" type="ORF">BJ554DRAFT_3399</name>
</gene>
<evidence type="ECO:0000313" key="2">
    <source>
        <dbReference type="Proteomes" id="UP000673691"/>
    </source>
</evidence>
<dbReference type="EMBL" id="JAEFCI010011201">
    <property type="protein sequence ID" value="KAG5456761.1"/>
    <property type="molecule type" value="Genomic_DNA"/>
</dbReference>
<protein>
    <submittedName>
        <fullName evidence="1">Uncharacterized protein</fullName>
    </submittedName>
</protein>
<name>A0A8H7ZNT3_9FUNG</name>
<proteinExistence type="predicted"/>
<reference evidence="1 2" key="1">
    <citation type="journal article" name="Sci. Rep.">
        <title>Genome-scale phylogenetic analyses confirm Olpidium as the closest living zoosporic fungus to the non-flagellated, terrestrial fungi.</title>
        <authorList>
            <person name="Chang Y."/>
            <person name="Rochon D."/>
            <person name="Sekimoto S."/>
            <person name="Wang Y."/>
            <person name="Chovatia M."/>
            <person name="Sandor L."/>
            <person name="Salamov A."/>
            <person name="Grigoriev I.V."/>
            <person name="Stajich J.E."/>
            <person name="Spatafora J.W."/>
        </authorList>
    </citation>
    <scope>NUCLEOTIDE SEQUENCE [LARGE SCALE GENOMIC DNA]</scope>
    <source>
        <strain evidence="1">S191</strain>
    </source>
</reference>
<organism evidence="1 2">
    <name type="scientific">Olpidium bornovanus</name>
    <dbReference type="NCBI Taxonomy" id="278681"/>
    <lineage>
        <taxon>Eukaryota</taxon>
        <taxon>Fungi</taxon>
        <taxon>Fungi incertae sedis</taxon>
        <taxon>Olpidiomycota</taxon>
        <taxon>Olpidiomycotina</taxon>
        <taxon>Olpidiomycetes</taxon>
        <taxon>Olpidiales</taxon>
        <taxon>Olpidiaceae</taxon>
        <taxon>Olpidium</taxon>
    </lineage>
</organism>
<comment type="caution">
    <text evidence="1">The sequence shown here is derived from an EMBL/GenBank/DDBJ whole genome shotgun (WGS) entry which is preliminary data.</text>
</comment>
<sequence length="112" mass="12442">MSSLNAAPAGITPEIMAYFQLLLVSEVDKAREQTGTEVASTEAIASRKPSEQEQAVAKLFLHTMKIFTGKDRRPHVLHTFLQNFDKYVSLMRLEGKERGIAFSAMLTEDAAI</sequence>
<evidence type="ECO:0000313" key="1">
    <source>
        <dbReference type="EMBL" id="KAG5456761.1"/>
    </source>
</evidence>
<accession>A0A8H7ZNT3</accession>